<feature type="transmembrane region" description="Helical" evidence="7">
    <location>
        <begin position="272"/>
        <end position="293"/>
    </location>
</feature>
<dbReference type="GO" id="GO:0005886">
    <property type="term" value="C:plasma membrane"/>
    <property type="evidence" value="ECO:0007669"/>
    <property type="project" value="UniProtKB-SubCell"/>
</dbReference>
<sequence length="301" mass="34169">MIAKKFKNKRQIYLMLLPNVLIFSAMSIYPILWVLKYMFFQYDMTSPAKFIGLDNFVRAFTRDTYFWRTVLNTLVYVVGKLVLTLPFSFLLALLLNKKFRGNRAVQAMIFSPTIMSASVMAIIFYFLFNAYNGDVNHYLMKLGIIHSPVNWLGQDYAMLTVIIVGAWGALGNYMVYFLAGLQSIPNDIYESAEIDGVTPWRKLWSITIPMLGPVLKIILMLAITIAFQDMQSIMVLTEGGPNGATEVMFLYVYKFFFPLSAGGLVRAEFGYGAALSVISAVIVGGITMIYLFFTRKLDEIY</sequence>
<name>A0A4Q9DXS9_9BACL</name>
<organism evidence="9 10">
    <name type="scientific">Paenibacillus thalictri</name>
    <dbReference type="NCBI Taxonomy" id="2527873"/>
    <lineage>
        <taxon>Bacteria</taxon>
        <taxon>Bacillati</taxon>
        <taxon>Bacillota</taxon>
        <taxon>Bacilli</taxon>
        <taxon>Bacillales</taxon>
        <taxon>Paenibacillaceae</taxon>
        <taxon>Paenibacillus</taxon>
    </lineage>
</organism>
<evidence type="ECO:0000313" key="9">
    <source>
        <dbReference type="EMBL" id="TBL80880.1"/>
    </source>
</evidence>
<evidence type="ECO:0000256" key="5">
    <source>
        <dbReference type="ARBA" id="ARBA00022989"/>
    </source>
</evidence>
<evidence type="ECO:0000259" key="8">
    <source>
        <dbReference type="PROSITE" id="PS50928"/>
    </source>
</evidence>
<dbReference type="Gene3D" id="1.10.3720.10">
    <property type="entry name" value="MetI-like"/>
    <property type="match status" value="1"/>
</dbReference>
<keyword evidence="6 7" id="KW-0472">Membrane</keyword>
<evidence type="ECO:0000256" key="7">
    <source>
        <dbReference type="RuleBase" id="RU363032"/>
    </source>
</evidence>
<dbReference type="GO" id="GO:0055085">
    <property type="term" value="P:transmembrane transport"/>
    <property type="evidence" value="ECO:0007669"/>
    <property type="project" value="InterPro"/>
</dbReference>
<dbReference type="PANTHER" id="PTHR43227">
    <property type="entry name" value="BLL4140 PROTEIN"/>
    <property type="match status" value="1"/>
</dbReference>
<dbReference type="EMBL" id="SIRE01000004">
    <property type="protein sequence ID" value="TBL80880.1"/>
    <property type="molecule type" value="Genomic_DNA"/>
</dbReference>
<evidence type="ECO:0000256" key="3">
    <source>
        <dbReference type="ARBA" id="ARBA00022475"/>
    </source>
</evidence>
<evidence type="ECO:0000313" key="10">
    <source>
        <dbReference type="Proteomes" id="UP000293142"/>
    </source>
</evidence>
<reference evidence="9 10" key="1">
    <citation type="submission" date="2019-02" db="EMBL/GenBank/DDBJ databases">
        <title>Paenibacillus sp. nov., isolated from surface-sterilized tissue of Thalictrum simplex L.</title>
        <authorList>
            <person name="Tuo L."/>
        </authorList>
    </citation>
    <scope>NUCLEOTIDE SEQUENCE [LARGE SCALE GENOMIC DNA]</scope>
    <source>
        <strain evidence="9 10">N2SHLJ1</strain>
    </source>
</reference>
<dbReference type="Pfam" id="PF00528">
    <property type="entry name" value="BPD_transp_1"/>
    <property type="match status" value="1"/>
</dbReference>
<dbReference type="InterPro" id="IPR000515">
    <property type="entry name" value="MetI-like"/>
</dbReference>
<dbReference type="Proteomes" id="UP000293142">
    <property type="component" value="Unassembled WGS sequence"/>
</dbReference>
<dbReference type="CDD" id="cd06261">
    <property type="entry name" value="TM_PBP2"/>
    <property type="match status" value="1"/>
</dbReference>
<comment type="caution">
    <text evidence="9">The sequence shown here is derived from an EMBL/GenBank/DDBJ whole genome shotgun (WGS) entry which is preliminary data.</text>
</comment>
<dbReference type="InterPro" id="IPR050809">
    <property type="entry name" value="UgpAE/MalFG_permease"/>
</dbReference>
<feature type="transmembrane region" description="Helical" evidence="7">
    <location>
        <begin position="74"/>
        <end position="95"/>
    </location>
</feature>
<feature type="transmembrane region" description="Helical" evidence="7">
    <location>
        <begin position="156"/>
        <end position="179"/>
    </location>
</feature>
<dbReference type="OrthoDB" id="9774308at2"/>
<dbReference type="AlphaFoldDB" id="A0A4Q9DXS9"/>
<dbReference type="SUPFAM" id="SSF161098">
    <property type="entry name" value="MetI-like"/>
    <property type="match status" value="1"/>
</dbReference>
<protein>
    <submittedName>
        <fullName evidence="9">Sugar ABC transporter permease</fullName>
    </submittedName>
</protein>
<comment type="subcellular location">
    <subcellularLocation>
        <location evidence="1 7">Cell membrane</location>
        <topology evidence="1 7">Multi-pass membrane protein</topology>
    </subcellularLocation>
</comment>
<keyword evidence="3" id="KW-1003">Cell membrane</keyword>
<evidence type="ECO:0000256" key="6">
    <source>
        <dbReference type="ARBA" id="ARBA00023136"/>
    </source>
</evidence>
<feature type="transmembrane region" description="Helical" evidence="7">
    <location>
        <begin position="107"/>
        <end position="128"/>
    </location>
</feature>
<evidence type="ECO:0000256" key="4">
    <source>
        <dbReference type="ARBA" id="ARBA00022692"/>
    </source>
</evidence>
<feature type="domain" description="ABC transmembrane type-1" evidence="8">
    <location>
        <begin position="70"/>
        <end position="290"/>
    </location>
</feature>
<dbReference type="PANTHER" id="PTHR43227:SF11">
    <property type="entry name" value="BLL4140 PROTEIN"/>
    <property type="match status" value="1"/>
</dbReference>
<keyword evidence="10" id="KW-1185">Reference proteome</keyword>
<dbReference type="PROSITE" id="PS50928">
    <property type="entry name" value="ABC_TM1"/>
    <property type="match status" value="1"/>
</dbReference>
<accession>A0A4Q9DXS9</accession>
<comment type="similarity">
    <text evidence="7">Belongs to the binding-protein-dependent transport system permease family.</text>
</comment>
<evidence type="ECO:0000256" key="1">
    <source>
        <dbReference type="ARBA" id="ARBA00004651"/>
    </source>
</evidence>
<keyword evidence="5 7" id="KW-1133">Transmembrane helix</keyword>
<feature type="transmembrane region" description="Helical" evidence="7">
    <location>
        <begin position="247"/>
        <end position="265"/>
    </location>
</feature>
<keyword evidence="4 7" id="KW-0812">Transmembrane</keyword>
<feature type="transmembrane region" description="Helical" evidence="7">
    <location>
        <begin position="203"/>
        <end position="227"/>
    </location>
</feature>
<feature type="transmembrane region" description="Helical" evidence="7">
    <location>
        <begin position="12"/>
        <end position="35"/>
    </location>
</feature>
<gene>
    <name evidence="9" type="ORF">EYB31_04900</name>
</gene>
<proteinExistence type="inferred from homology"/>
<evidence type="ECO:0000256" key="2">
    <source>
        <dbReference type="ARBA" id="ARBA00022448"/>
    </source>
</evidence>
<dbReference type="InterPro" id="IPR035906">
    <property type="entry name" value="MetI-like_sf"/>
</dbReference>
<keyword evidence="2 7" id="KW-0813">Transport</keyword>